<evidence type="ECO:0000313" key="5">
    <source>
        <dbReference type="Proteomes" id="UP000753196"/>
    </source>
</evidence>
<dbReference type="Gene3D" id="3.30.160.710">
    <property type="match status" value="1"/>
</dbReference>
<organism evidence="4 5">
    <name type="scientific">Candidatus Sungiibacteriota bacterium</name>
    <dbReference type="NCBI Taxonomy" id="2750080"/>
    <lineage>
        <taxon>Bacteria</taxon>
        <taxon>Candidatus Sungiibacteriota</taxon>
    </lineage>
</organism>
<feature type="signal peptide" evidence="1">
    <location>
        <begin position="1"/>
        <end position="19"/>
    </location>
</feature>
<proteinExistence type="predicted"/>
<protein>
    <submittedName>
        <fullName evidence="4">DUF5011 domain-containing protein</fullName>
    </submittedName>
</protein>
<feature type="domain" description="MBG" evidence="3">
    <location>
        <begin position="550"/>
        <end position="624"/>
    </location>
</feature>
<dbReference type="Gene3D" id="2.60.40.10">
    <property type="entry name" value="Immunoglobulins"/>
    <property type="match status" value="2"/>
</dbReference>
<sequence>MNGYSVFAAAILLSVFAFAAPVHAKAATLSTDKADYAPGETATIYGNFFDALQNVVLTIVGQAPDGSTTVSDSWSATADEIGSFTTSYTLPDFYVPLYLLAANSSTGEVLAETSFTDKALGDATFNSVGVPCGTITVSVTSGTSVCARTTGTTTGGGSNVVSYHVVWLNPSSAVVQDHTLTATGSSNDDAYTPSTVGTWTVRTCKSNCSGANLLHSQTFAVTAADTTPPVVTITSPTAGQVTAPSGTIIYTTDDSVSVGCTLDGGSVPCTTSGSYAFSLLSDGSHTFTVQGTDSVGNTSPVASVTWTVDALPPVITLNGTTPVDVTYGLGYTDEGATATDNIDGTDPVTASGDTVTTSSPVGTYHIYYDSIDAVGNHATQVVRTINVTKADSTTVVTFEAGPYVYRGTAFTATGEVTGAGGLDEPVAVVYSGNCTNVSVTDGCTGTATYAGDANHNGSTGSASITITQAPSTVTVDCTVGAPFTYTGVAQTPCTASATGVGMSPVDVTGSLIYSNNVHASTATADASWAGDTNHTGNTGSGSFIIGQAILTVTASSASVLQGAPMPTFTPGYSGFVTSETASVLDTAPTCSASVADTNTPGDYPTNCSGGVDTDYSFNYVAGTLHVYSLEFAFKGLFSPLTTTLKNFQKNSTIPVKFALNIGLGNFYGGDATLDIYDETTQTWTAATSGGGSNVGNHFRYDAAAGQYVFNLSTKMSIFVPNHIYDFRVTINGIPKTAVQKAAIKIQK</sequence>
<name>A0A932R155_9BACT</name>
<dbReference type="Proteomes" id="UP000753196">
    <property type="component" value="Unassembled WGS sequence"/>
</dbReference>
<dbReference type="InterPro" id="IPR032179">
    <property type="entry name" value="Cry22Aa_Ig-like"/>
</dbReference>
<comment type="caution">
    <text evidence="4">The sequence shown here is derived from an EMBL/GenBank/DDBJ whole genome shotgun (WGS) entry which is preliminary data.</text>
</comment>
<dbReference type="AlphaFoldDB" id="A0A932R155"/>
<dbReference type="InterPro" id="IPR041286">
    <property type="entry name" value="MBG_2"/>
</dbReference>
<evidence type="ECO:0000259" key="2">
    <source>
        <dbReference type="Pfam" id="PF16403"/>
    </source>
</evidence>
<keyword evidence="1" id="KW-0732">Signal</keyword>
<dbReference type="EMBL" id="JACQCR010000007">
    <property type="protein sequence ID" value="MBI3630787.1"/>
    <property type="molecule type" value="Genomic_DNA"/>
</dbReference>
<feature type="domain" description="Pesticidal crystal protein Cry22Aa Ig-like" evidence="2">
    <location>
        <begin position="315"/>
        <end position="387"/>
    </location>
</feature>
<evidence type="ECO:0000259" key="3">
    <source>
        <dbReference type="Pfam" id="PF18676"/>
    </source>
</evidence>
<evidence type="ECO:0000256" key="1">
    <source>
        <dbReference type="SAM" id="SignalP"/>
    </source>
</evidence>
<dbReference type="Pfam" id="PF16403">
    <property type="entry name" value="Bact_surface_Ig-like"/>
    <property type="match status" value="1"/>
</dbReference>
<gene>
    <name evidence="4" type="ORF">HY221_00405</name>
</gene>
<feature type="chain" id="PRO_5037348022" evidence="1">
    <location>
        <begin position="20"/>
        <end position="747"/>
    </location>
</feature>
<reference evidence="4" key="1">
    <citation type="submission" date="2020-07" db="EMBL/GenBank/DDBJ databases">
        <title>Huge and variable diversity of episymbiotic CPR bacteria and DPANN archaea in groundwater ecosystems.</title>
        <authorList>
            <person name="He C.Y."/>
            <person name="Keren R."/>
            <person name="Whittaker M."/>
            <person name="Farag I.F."/>
            <person name="Doudna J."/>
            <person name="Cate J.H.D."/>
            <person name="Banfield J.F."/>
        </authorList>
    </citation>
    <scope>NUCLEOTIDE SEQUENCE</scope>
    <source>
        <strain evidence="4">NC_groundwater_973_Pr1_S-0.2um_54_13</strain>
    </source>
</reference>
<dbReference type="InterPro" id="IPR013783">
    <property type="entry name" value="Ig-like_fold"/>
</dbReference>
<dbReference type="Pfam" id="PF18676">
    <property type="entry name" value="MBG_2"/>
    <property type="match status" value="1"/>
</dbReference>
<accession>A0A932R155</accession>
<evidence type="ECO:0000313" key="4">
    <source>
        <dbReference type="EMBL" id="MBI3630787.1"/>
    </source>
</evidence>